<dbReference type="AlphaFoldDB" id="A0A7W0CVF1"/>
<protein>
    <submittedName>
        <fullName evidence="4">DNA-binding transcriptional regulator YbjK</fullName>
    </submittedName>
</protein>
<dbReference type="EMBL" id="JACDUR010000016">
    <property type="protein sequence ID" value="MBA2897990.1"/>
    <property type="molecule type" value="Genomic_DNA"/>
</dbReference>
<accession>A0A7W0CVF1</accession>
<keyword evidence="5" id="KW-1185">Reference proteome</keyword>
<dbReference type="GO" id="GO:0003677">
    <property type="term" value="F:DNA binding"/>
    <property type="evidence" value="ECO:0007669"/>
    <property type="project" value="UniProtKB-UniRule"/>
</dbReference>
<evidence type="ECO:0000313" key="4">
    <source>
        <dbReference type="EMBL" id="MBA2897990.1"/>
    </source>
</evidence>
<organism evidence="4 5">
    <name type="scientific">Nonomuraea soli</name>
    <dbReference type="NCBI Taxonomy" id="1032476"/>
    <lineage>
        <taxon>Bacteria</taxon>
        <taxon>Bacillati</taxon>
        <taxon>Actinomycetota</taxon>
        <taxon>Actinomycetes</taxon>
        <taxon>Streptosporangiales</taxon>
        <taxon>Streptosporangiaceae</taxon>
        <taxon>Nonomuraea</taxon>
    </lineage>
</organism>
<gene>
    <name evidence="4" type="ORF">HNR30_009396</name>
</gene>
<dbReference type="InterPro" id="IPR001647">
    <property type="entry name" value="HTH_TetR"/>
</dbReference>
<evidence type="ECO:0000256" key="2">
    <source>
        <dbReference type="PROSITE-ProRule" id="PRU00335"/>
    </source>
</evidence>
<evidence type="ECO:0000259" key="3">
    <source>
        <dbReference type="PROSITE" id="PS50977"/>
    </source>
</evidence>
<dbReference type="Proteomes" id="UP000530928">
    <property type="component" value="Unassembled WGS sequence"/>
</dbReference>
<dbReference type="RefSeq" id="WP_181616668.1">
    <property type="nucleotide sequence ID" value="NZ_BAABAM010000020.1"/>
</dbReference>
<dbReference type="PROSITE" id="PS50977">
    <property type="entry name" value="HTH_TETR_2"/>
    <property type="match status" value="1"/>
</dbReference>
<comment type="caution">
    <text evidence="4">The sequence shown here is derived from an EMBL/GenBank/DDBJ whole genome shotgun (WGS) entry which is preliminary data.</text>
</comment>
<name>A0A7W0CVF1_9ACTN</name>
<dbReference type="Gene3D" id="1.10.357.10">
    <property type="entry name" value="Tetracycline Repressor, domain 2"/>
    <property type="match status" value="1"/>
</dbReference>
<evidence type="ECO:0000256" key="1">
    <source>
        <dbReference type="ARBA" id="ARBA00023125"/>
    </source>
</evidence>
<dbReference type="InterPro" id="IPR041583">
    <property type="entry name" value="TetR_C_31"/>
</dbReference>
<evidence type="ECO:0000313" key="5">
    <source>
        <dbReference type="Proteomes" id="UP000530928"/>
    </source>
</evidence>
<sequence length="213" mass="22724">MNDESAHTDGRKARGNKRRAEIIDATLAIVTRDGAAGVTHRTVAKQAGITTSLSTYYFATLDDLLVAALSSVADTYTTRILQILDGPGDKLRGLAELIAESGGPGRERALAERELSTLAARRPALAPVARRWRENVAELAATLTHDPEEIAALVAASDGLCTAILIDNAPADADYVHRILNRALNAPRDAGQATAAHPARDDLVRRVTHVVRP</sequence>
<keyword evidence="1 2" id="KW-0238">DNA-binding</keyword>
<feature type="domain" description="HTH tetR-type" evidence="3">
    <location>
        <begin position="16"/>
        <end position="76"/>
    </location>
</feature>
<reference evidence="4 5" key="1">
    <citation type="submission" date="2020-07" db="EMBL/GenBank/DDBJ databases">
        <title>Genomic Encyclopedia of Type Strains, Phase IV (KMG-IV): sequencing the most valuable type-strain genomes for metagenomic binning, comparative biology and taxonomic classification.</title>
        <authorList>
            <person name="Goeker M."/>
        </authorList>
    </citation>
    <scope>NUCLEOTIDE SEQUENCE [LARGE SCALE GENOMIC DNA]</scope>
    <source>
        <strain evidence="4 5">DSM 45533</strain>
    </source>
</reference>
<dbReference type="SUPFAM" id="SSF46689">
    <property type="entry name" value="Homeodomain-like"/>
    <property type="match status" value="1"/>
</dbReference>
<dbReference type="Pfam" id="PF17940">
    <property type="entry name" value="TetR_C_31"/>
    <property type="match status" value="1"/>
</dbReference>
<feature type="DNA-binding region" description="H-T-H motif" evidence="2">
    <location>
        <begin position="39"/>
        <end position="58"/>
    </location>
</feature>
<proteinExistence type="predicted"/>
<dbReference type="InterPro" id="IPR009057">
    <property type="entry name" value="Homeodomain-like_sf"/>
</dbReference>